<feature type="domain" description="PKD" evidence="3">
    <location>
        <begin position="56"/>
        <end position="117"/>
    </location>
</feature>
<feature type="signal peptide" evidence="2">
    <location>
        <begin position="1"/>
        <end position="23"/>
    </location>
</feature>
<sequence length="538" mass="56779">MNYLKRFTLLVCLLGLLVDCKNGAPVDGIQPPTVPTASFTVTNDGCIAPCAPTFTSTSPNATSYVWEIDGSRVSTDATFTRQFTTAGTYTVKFTAANSVGINSSQKTITINKPATPVVNKVWDKTFGGKDNDGPRSMVATSDGGFLVGGSSSSGQDGNKSDPKRGQNDMWVVKIDGNGNKLWDKTFGGTGSDALSTILATSDGGFLLGGNSDSGQEGNKSALNKGDSDMWLVKIDGSGNKLWDKTFGGRNSDYLSAMVATSDGGFLLGGDSFSDQIFDKSDPNRGRFDYWVVKIDMSGTKLWDKTFGGSANESLYSMVATSDGGFLLGGDSSSGQDGNKSDPNRGGGGSDMWLVKIDRNGTKLWDKTFGGSADDYLYTMVATSDGGVLLGGLSKSGQDGNKSDPNRGQGDMWLVKIDGNGTKLWDKTFGGSSSDELRSLVATSDGGFLLGGTSGPTQDGNKSDLYRGASDYWLVRIDGGGNKLWDKTFGGGSNDIMYSLLVTSDGGFSLAGTSRSDQDGDKFDPYRGGDYDYWVVKVK</sequence>
<dbReference type="PANTHER" id="PTHR42754">
    <property type="entry name" value="ENDOGLUCANASE"/>
    <property type="match status" value="1"/>
</dbReference>
<evidence type="ECO:0000313" key="5">
    <source>
        <dbReference type="Proteomes" id="UP000653797"/>
    </source>
</evidence>
<evidence type="ECO:0000259" key="3">
    <source>
        <dbReference type="PROSITE" id="PS50093"/>
    </source>
</evidence>
<evidence type="ECO:0000313" key="4">
    <source>
        <dbReference type="EMBL" id="MBD2757693.1"/>
    </source>
</evidence>
<dbReference type="AlphaFoldDB" id="A0A927B9E8"/>
<gene>
    <name evidence="4" type="ORF">IC230_32785</name>
</gene>
<dbReference type="PANTHER" id="PTHR42754:SF1">
    <property type="entry name" value="LIPOPROTEIN"/>
    <property type="match status" value="1"/>
</dbReference>
<feature type="compositionally biased region" description="Low complexity" evidence="1">
    <location>
        <begin position="327"/>
        <end position="337"/>
    </location>
</feature>
<protein>
    <submittedName>
        <fullName evidence="4">PKD domain-containing protein</fullName>
    </submittedName>
</protein>
<proteinExistence type="predicted"/>
<dbReference type="Pfam" id="PF18911">
    <property type="entry name" value="PKD_4"/>
    <property type="match status" value="1"/>
</dbReference>
<dbReference type="InterPro" id="IPR013783">
    <property type="entry name" value="Ig-like_fold"/>
</dbReference>
<dbReference type="Gene3D" id="2.60.40.10">
    <property type="entry name" value="Immunoglobulins"/>
    <property type="match status" value="1"/>
</dbReference>
<dbReference type="RefSeq" id="WP_191043317.1">
    <property type="nucleotide sequence ID" value="NZ_JACXAA010000028.1"/>
</dbReference>
<feature type="region of interest" description="Disordered" evidence="1">
    <location>
        <begin position="126"/>
        <end position="167"/>
    </location>
</feature>
<dbReference type="InterPro" id="IPR035986">
    <property type="entry name" value="PKD_dom_sf"/>
</dbReference>
<dbReference type="InterPro" id="IPR022409">
    <property type="entry name" value="PKD/Chitinase_dom"/>
</dbReference>
<feature type="chain" id="PRO_5037186414" evidence="2">
    <location>
        <begin position="24"/>
        <end position="538"/>
    </location>
</feature>
<dbReference type="SUPFAM" id="SSF49299">
    <property type="entry name" value="PKD domain"/>
    <property type="match status" value="1"/>
</dbReference>
<dbReference type="InterPro" id="IPR000601">
    <property type="entry name" value="PKD_dom"/>
</dbReference>
<keyword evidence="5" id="KW-1185">Reference proteome</keyword>
<comment type="caution">
    <text evidence="4">The sequence shown here is derived from an EMBL/GenBank/DDBJ whole genome shotgun (WGS) entry which is preliminary data.</text>
</comment>
<organism evidence="4 5">
    <name type="scientific">Spirosoma validum</name>
    <dbReference type="NCBI Taxonomy" id="2771355"/>
    <lineage>
        <taxon>Bacteria</taxon>
        <taxon>Pseudomonadati</taxon>
        <taxon>Bacteroidota</taxon>
        <taxon>Cytophagia</taxon>
        <taxon>Cytophagales</taxon>
        <taxon>Cytophagaceae</taxon>
        <taxon>Spirosoma</taxon>
    </lineage>
</organism>
<dbReference type="SMART" id="SM00089">
    <property type="entry name" value="PKD"/>
    <property type="match status" value="1"/>
</dbReference>
<dbReference type="CDD" id="cd00146">
    <property type="entry name" value="PKD"/>
    <property type="match status" value="1"/>
</dbReference>
<accession>A0A927B9E8</accession>
<name>A0A927B9E8_9BACT</name>
<feature type="compositionally biased region" description="Low complexity" evidence="1">
    <location>
        <begin position="141"/>
        <end position="154"/>
    </location>
</feature>
<evidence type="ECO:0000256" key="1">
    <source>
        <dbReference type="SAM" id="MobiDB-lite"/>
    </source>
</evidence>
<dbReference type="Proteomes" id="UP000653797">
    <property type="component" value="Unassembled WGS sequence"/>
</dbReference>
<reference evidence="4" key="1">
    <citation type="submission" date="2020-09" db="EMBL/GenBank/DDBJ databases">
        <authorList>
            <person name="Kim M.K."/>
        </authorList>
    </citation>
    <scope>NUCLEOTIDE SEQUENCE</scope>
    <source>
        <strain evidence="4">BT704</strain>
    </source>
</reference>
<evidence type="ECO:0000256" key="2">
    <source>
        <dbReference type="SAM" id="SignalP"/>
    </source>
</evidence>
<dbReference type="EMBL" id="JACXAA010000028">
    <property type="protein sequence ID" value="MBD2757693.1"/>
    <property type="molecule type" value="Genomic_DNA"/>
</dbReference>
<keyword evidence="2" id="KW-0732">Signal</keyword>
<dbReference type="PROSITE" id="PS50093">
    <property type="entry name" value="PKD"/>
    <property type="match status" value="1"/>
</dbReference>
<feature type="region of interest" description="Disordered" evidence="1">
    <location>
        <begin position="327"/>
        <end position="350"/>
    </location>
</feature>